<comment type="caution">
    <text evidence="1">The sequence shown here is derived from an EMBL/GenBank/DDBJ whole genome shotgun (WGS) entry which is preliminary data.</text>
</comment>
<dbReference type="EMBL" id="JASGBQ010000004">
    <property type="protein sequence ID" value="MDI9241638.1"/>
    <property type="molecule type" value="Genomic_DNA"/>
</dbReference>
<dbReference type="Proteomes" id="UP001300383">
    <property type="component" value="Unassembled WGS sequence"/>
</dbReference>
<keyword evidence="2" id="KW-1185">Reference proteome</keyword>
<name>A0AAP4BB37_9FIRM</name>
<organism evidence="1 2">
    <name type="scientific">Fusibacillus kribbianus</name>
    <dbReference type="NCBI Taxonomy" id="3044208"/>
    <lineage>
        <taxon>Bacteria</taxon>
        <taxon>Bacillati</taxon>
        <taxon>Bacillota</taxon>
        <taxon>Clostridia</taxon>
        <taxon>Lachnospirales</taxon>
        <taxon>Lachnospiraceae</taxon>
        <taxon>Fusibacillus</taxon>
    </lineage>
</organism>
<proteinExistence type="predicted"/>
<protein>
    <submittedName>
        <fullName evidence="1">Uncharacterized protein</fullName>
    </submittedName>
</protein>
<evidence type="ECO:0000313" key="1">
    <source>
        <dbReference type="EMBL" id="MDI9241638.1"/>
    </source>
</evidence>
<accession>A0AAP4BB37</accession>
<dbReference type="RefSeq" id="WP_283230150.1">
    <property type="nucleotide sequence ID" value="NZ_JASGBQ010000004.1"/>
</dbReference>
<evidence type="ECO:0000313" key="2">
    <source>
        <dbReference type="Proteomes" id="UP001300383"/>
    </source>
</evidence>
<reference evidence="1 2" key="1">
    <citation type="submission" date="2023-05" db="EMBL/GenBank/DDBJ databases">
        <title>[ruminococcus] sp. nov., isolated from a pig farm feces dump.</title>
        <authorList>
            <person name="Chang Y.-H."/>
        </authorList>
    </citation>
    <scope>NUCLEOTIDE SEQUENCE [LARGE SCALE GENOMIC DNA]</scope>
    <source>
        <strain evidence="1 2">YH-rum2234</strain>
    </source>
</reference>
<dbReference type="AlphaFoldDB" id="A0AAP4BB37"/>
<gene>
    <name evidence="1" type="ORF">QJ036_03980</name>
</gene>
<sequence>MSQLITEEDADGREIEAGEMLALDFTCYSNESTGLLNVDSMEYDRPAAEDLKDSCWCTKGYRADGTGAEYFLDLYDGTYYYYDGEANFSCLYEDGSQEYYQGWWYLEAEEDLTHLCLELCTEDGERVANQFPIYIDETGMELLIYQGLDEGMMHPFLVEETPFCFMTRAFG</sequence>